<organism evidence="5 6">
    <name type="scientific">Rhizopogon vesiculosus</name>
    <dbReference type="NCBI Taxonomy" id="180088"/>
    <lineage>
        <taxon>Eukaryota</taxon>
        <taxon>Fungi</taxon>
        <taxon>Dikarya</taxon>
        <taxon>Basidiomycota</taxon>
        <taxon>Agaricomycotina</taxon>
        <taxon>Agaricomycetes</taxon>
        <taxon>Agaricomycetidae</taxon>
        <taxon>Boletales</taxon>
        <taxon>Suillineae</taxon>
        <taxon>Rhizopogonaceae</taxon>
        <taxon>Rhizopogon</taxon>
    </lineage>
</organism>
<evidence type="ECO:0000313" key="5">
    <source>
        <dbReference type="EMBL" id="OJA10489.1"/>
    </source>
</evidence>
<dbReference type="SUPFAM" id="SSF53474">
    <property type="entry name" value="alpha/beta-Hydrolases"/>
    <property type="match status" value="1"/>
</dbReference>
<dbReference type="PROSITE" id="PS01174">
    <property type="entry name" value="LIPASE_GDXG_SER"/>
    <property type="match status" value="1"/>
</dbReference>
<dbReference type="PANTHER" id="PTHR48081:SF8">
    <property type="entry name" value="ALPHA_BETA HYDROLASE FOLD-3 DOMAIN-CONTAINING PROTEIN-RELATED"/>
    <property type="match status" value="1"/>
</dbReference>
<dbReference type="AlphaFoldDB" id="A0A1J8QA48"/>
<dbReference type="STRING" id="180088.A0A1J8QA48"/>
<dbReference type="GO" id="GO:0016787">
    <property type="term" value="F:hydrolase activity"/>
    <property type="evidence" value="ECO:0007669"/>
    <property type="project" value="UniProtKB-KW"/>
</dbReference>
<dbReference type="InterPro" id="IPR013094">
    <property type="entry name" value="AB_hydrolase_3"/>
</dbReference>
<accession>A0A1J8QA48</accession>
<dbReference type="Proteomes" id="UP000183567">
    <property type="component" value="Unassembled WGS sequence"/>
</dbReference>
<proteinExistence type="inferred from homology"/>
<keyword evidence="2" id="KW-0378">Hydrolase</keyword>
<dbReference type="EMBL" id="LVVM01005453">
    <property type="protein sequence ID" value="OJA10489.1"/>
    <property type="molecule type" value="Genomic_DNA"/>
</dbReference>
<dbReference type="Gene3D" id="3.40.50.1820">
    <property type="entry name" value="alpha/beta hydrolase"/>
    <property type="match status" value="1"/>
</dbReference>
<dbReference type="InterPro" id="IPR033140">
    <property type="entry name" value="Lipase_GDXG_put_SER_AS"/>
</dbReference>
<comment type="caution">
    <text evidence="5">The sequence shown here is derived from an EMBL/GenBank/DDBJ whole genome shotgun (WGS) entry which is preliminary data.</text>
</comment>
<evidence type="ECO:0000259" key="4">
    <source>
        <dbReference type="Pfam" id="PF07859"/>
    </source>
</evidence>
<sequence>MSSPLTLPSWSPQQAAALHGLRTALSGFAPTFGQAQLIAERSQVPSDGIPEGIHISCELAPPSIQLLASIHSNSIQAGQVPVFFYSSGPSGSSADAKNDAKVILHVHGGGGVSGHPAEQRFVGFFSRMLRALGEKFAAQGSSTPIIAAPSYRLATVAENIFPAALQDLFSVYHHLILQGFVAENITIAGDSAGGNLALILTYIISQSTLTMPGRVVVFSPDADLTYASSTSVPHDIFPLSTYQACSSQYLGNFSANSPLASSSLIPFTASWPKTLVVTGTADNVAESSRRLVAGIKEPGGEAELVEYADLTHGWWMFAHIFTTQSDDGLERLAAFVHD</sequence>
<gene>
    <name evidence="5" type="ORF">AZE42_06417</name>
</gene>
<dbReference type="PANTHER" id="PTHR48081">
    <property type="entry name" value="AB HYDROLASE SUPERFAMILY PROTEIN C4A8.06C"/>
    <property type="match status" value="1"/>
</dbReference>
<evidence type="ECO:0000256" key="1">
    <source>
        <dbReference type="ARBA" id="ARBA00010515"/>
    </source>
</evidence>
<dbReference type="OrthoDB" id="2152029at2759"/>
<feature type="domain" description="Alpha/beta hydrolase fold-3" evidence="4">
    <location>
        <begin position="103"/>
        <end position="315"/>
    </location>
</feature>
<evidence type="ECO:0000256" key="2">
    <source>
        <dbReference type="ARBA" id="ARBA00022801"/>
    </source>
</evidence>
<comment type="similarity">
    <text evidence="1">Belongs to the 'GDXG' lipolytic enzyme family.</text>
</comment>
<dbReference type="Pfam" id="PF07859">
    <property type="entry name" value="Abhydrolase_3"/>
    <property type="match status" value="1"/>
</dbReference>
<dbReference type="InterPro" id="IPR029058">
    <property type="entry name" value="AB_hydrolase_fold"/>
</dbReference>
<reference evidence="5 6" key="1">
    <citation type="submission" date="2016-03" db="EMBL/GenBank/DDBJ databases">
        <title>Comparative genomics of the ectomycorrhizal sister species Rhizopogon vinicolor and Rhizopogon vesiculosus (Basidiomycota: Boletales) reveals a divergence of the mating type B locus.</title>
        <authorList>
            <person name="Mujic A.B."/>
            <person name="Kuo A."/>
            <person name="Tritt A."/>
            <person name="Lipzen A."/>
            <person name="Chen C."/>
            <person name="Johnson J."/>
            <person name="Sharma A."/>
            <person name="Barry K."/>
            <person name="Grigoriev I.V."/>
            <person name="Spatafora J.W."/>
        </authorList>
    </citation>
    <scope>NUCLEOTIDE SEQUENCE [LARGE SCALE GENOMIC DNA]</scope>
    <source>
        <strain evidence="5 6">AM-OR11-056</strain>
    </source>
</reference>
<feature type="active site" evidence="3">
    <location>
        <position position="191"/>
    </location>
</feature>
<keyword evidence="6" id="KW-1185">Reference proteome</keyword>
<evidence type="ECO:0000313" key="6">
    <source>
        <dbReference type="Proteomes" id="UP000183567"/>
    </source>
</evidence>
<protein>
    <recommendedName>
        <fullName evidence="4">Alpha/beta hydrolase fold-3 domain-containing protein</fullName>
    </recommendedName>
</protein>
<name>A0A1J8QA48_9AGAM</name>
<dbReference type="InterPro" id="IPR050300">
    <property type="entry name" value="GDXG_lipolytic_enzyme"/>
</dbReference>
<evidence type="ECO:0000256" key="3">
    <source>
        <dbReference type="PROSITE-ProRule" id="PRU10038"/>
    </source>
</evidence>